<evidence type="ECO:0000256" key="5">
    <source>
        <dbReference type="ARBA" id="ARBA00022618"/>
    </source>
</evidence>
<evidence type="ECO:0000313" key="17">
    <source>
        <dbReference type="Proteomes" id="UP000658720"/>
    </source>
</evidence>
<sequence>MKVTQEKLPDSQVGLEIEIPATASKKVYENVVKKLTRTVNIPGFRRGKVPRAIVIQRLGQSYIKATAIEELIDDSIKAAVKQEELPIIGNFSLRSDMENLIQTFDPDAPLTIKVAADVFPEAEYEAESYKKITAQAEEIEYSADAVDQWLKGEQEKRATLVPVEDRPAALGDVAIVDYAAFEVAEDGQAGEAIAEVKGSDFEVALEEGRFVTGIVDGIAGMAIDETKLIPVTFPEDYPLEAVAGEDVLFEIKLKEIKFRELPELDDDFAEDVSEFETMDELRADLEKQFQDQAKQRTDDNIKAAIKQKLGELFTGDLPETMIKQECDRLVAQTAMELERMGLDVSQLFRQGDDMLQTLKDNSRPEAIANLKTQLMIGAIAREEKIEPTEAEIKERCDELRREFKGEKIDESRLVNFVESSLTESKVLDLLKEWATIELLPEGSLSPTEEDAPDDDDAEGEAVVDVEASSDEE</sequence>
<comment type="caution">
    <text evidence="16">The sequence shown here is derived from an EMBL/GenBank/DDBJ whole genome shotgun (WGS) entry which is preliminary data.</text>
</comment>
<keyword evidence="8 11" id="KW-0413">Isomerase</keyword>
<dbReference type="RefSeq" id="WP_194019115.1">
    <property type="nucleotide sequence ID" value="NZ_JADEVV010000009.1"/>
</dbReference>
<feature type="domain" description="Trigger factor C-terminal" evidence="15">
    <location>
        <begin position="277"/>
        <end position="440"/>
    </location>
</feature>
<dbReference type="Pfam" id="PF05698">
    <property type="entry name" value="Trigger_C"/>
    <property type="match status" value="1"/>
</dbReference>
<feature type="compositionally biased region" description="Acidic residues" evidence="12">
    <location>
        <begin position="447"/>
        <end position="472"/>
    </location>
</feature>
<comment type="domain">
    <text evidence="11">Consists of 3 domains; the N-terminus binds the ribosome, the middle domain has PPIase activity, while the C-terminus has intrinsic chaperone activity on its own.</text>
</comment>
<evidence type="ECO:0000259" key="15">
    <source>
        <dbReference type="Pfam" id="PF05698"/>
    </source>
</evidence>
<dbReference type="SUPFAM" id="SSF102735">
    <property type="entry name" value="Trigger factor ribosome-binding domain"/>
    <property type="match status" value="1"/>
</dbReference>
<evidence type="ECO:0000256" key="1">
    <source>
        <dbReference type="ARBA" id="ARBA00000971"/>
    </source>
</evidence>
<feature type="region of interest" description="Disordered" evidence="12">
    <location>
        <begin position="440"/>
        <end position="472"/>
    </location>
</feature>
<dbReference type="PANTHER" id="PTHR30560:SF3">
    <property type="entry name" value="TRIGGER FACTOR-LIKE PROTEIN TIG, CHLOROPLASTIC"/>
    <property type="match status" value="1"/>
</dbReference>
<evidence type="ECO:0000259" key="13">
    <source>
        <dbReference type="Pfam" id="PF00254"/>
    </source>
</evidence>
<reference evidence="16 17" key="1">
    <citation type="submission" date="2020-10" db="EMBL/GenBank/DDBJ databases">
        <authorList>
            <person name="Castelo-Branco R."/>
            <person name="Eusebio N."/>
            <person name="Adriana R."/>
            <person name="Vieira A."/>
            <person name="Brugerolle De Fraissinette N."/>
            <person name="Rezende De Castro R."/>
            <person name="Schneider M.P."/>
            <person name="Vasconcelos V."/>
            <person name="Leao P.N."/>
        </authorList>
    </citation>
    <scope>NUCLEOTIDE SEQUENCE [LARGE SCALE GENOMIC DNA]</scope>
    <source>
        <strain evidence="16 17">LEGE 00031</strain>
    </source>
</reference>
<dbReference type="SUPFAM" id="SSF109998">
    <property type="entry name" value="Triger factor/SurA peptide-binding domain-like"/>
    <property type="match status" value="1"/>
</dbReference>
<keyword evidence="7 11" id="KW-0143">Chaperone</keyword>
<comment type="subcellular location">
    <subcellularLocation>
        <location evidence="11">Cytoplasm</location>
    </subcellularLocation>
    <text evidence="11">About half TF is bound to the ribosome near the polypeptide exit tunnel while the other half is free in the cytoplasm.</text>
</comment>
<protein>
    <recommendedName>
        <fullName evidence="4 11">Trigger factor</fullName>
        <shortName evidence="11">TF</shortName>
        <ecNumber evidence="3 11">5.2.1.8</ecNumber>
    </recommendedName>
    <alternativeName>
        <fullName evidence="10 11">PPIase</fullName>
    </alternativeName>
</protein>
<proteinExistence type="inferred from homology"/>
<keyword evidence="17" id="KW-1185">Reference proteome</keyword>
<evidence type="ECO:0000256" key="3">
    <source>
        <dbReference type="ARBA" id="ARBA00013194"/>
    </source>
</evidence>
<dbReference type="EMBL" id="JADEVV010000009">
    <property type="protein sequence ID" value="MBE9253204.1"/>
    <property type="molecule type" value="Genomic_DNA"/>
</dbReference>
<comment type="similarity">
    <text evidence="2 11">Belongs to the FKBP-type PPIase family. Tig subfamily.</text>
</comment>
<dbReference type="InterPro" id="IPR037041">
    <property type="entry name" value="Trigger_fac_C_sf"/>
</dbReference>
<evidence type="ECO:0000256" key="12">
    <source>
        <dbReference type="SAM" id="MobiDB-lite"/>
    </source>
</evidence>
<dbReference type="InterPro" id="IPR005215">
    <property type="entry name" value="Trig_fac"/>
</dbReference>
<feature type="domain" description="PPIase FKBP-type" evidence="13">
    <location>
        <begin position="167"/>
        <end position="254"/>
    </location>
</feature>
<dbReference type="Proteomes" id="UP000658720">
    <property type="component" value="Unassembled WGS sequence"/>
</dbReference>
<dbReference type="InterPro" id="IPR046357">
    <property type="entry name" value="PPIase_dom_sf"/>
</dbReference>
<evidence type="ECO:0000256" key="10">
    <source>
        <dbReference type="ARBA" id="ARBA00029986"/>
    </source>
</evidence>
<keyword evidence="11" id="KW-0963">Cytoplasm</keyword>
<evidence type="ECO:0000256" key="4">
    <source>
        <dbReference type="ARBA" id="ARBA00016902"/>
    </source>
</evidence>
<dbReference type="PANTHER" id="PTHR30560">
    <property type="entry name" value="TRIGGER FACTOR CHAPERONE AND PEPTIDYL-PROLYL CIS/TRANS ISOMERASE"/>
    <property type="match status" value="1"/>
</dbReference>
<organism evidence="16 17">
    <name type="scientific">Synechocystis salina LEGE 00031</name>
    <dbReference type="NCBI Taxonomy" id="1828736"/>
    <lineage>
        <taxon>Bacteria</taxon>
        <taxon>Bacillati</taxon>
        <taxon>Cyanobacteriota</taxon>
        <taxon>Cyanophyceae</taxon>
        <taxon>Synechococcales</taxon>
        <taxon>Merismopediaceae</taxon>
        <taxon>Synechocystis</taxon>
    </lineage>
</organism>
<dbReference type="Pfam" id="PF00254">
    <property type="entry name" value="FKBP_C"/>
    <property type="match status" value="1"/>
</dbReference>
<dbReference type="EC" id="5.2.1.8" evidence="3 11"/>
<evidence type="ECO:0000256" key="2">
    <source>
        <dbReference type="ARBA" id="ARBA00005464"/>
    </source>
</evidence>
<evidence type="ECO:0000259" key="14">
    <source>
        <dbReference type="Pfam" id="PF05697"/>
    </source>
</evidence>
<dbReference type="InterPro" id="IPR036611">
    <property type="entry name" value="Trigger_fac_ribosome-bd_sf"/>
</dbReference>
<dbReference type="SUPFAM" id="SSF54534">
    <property type="entry name" value="FKBP-like"/>
    <property type="match status" value="1"/>
</dbReference>
<evidence type="ECO:0000256" key="9">
    <source>
        <dbReference type="ARBA" id="ARBA00023306"/>
    </source>
</evidence>
<keyword evidence="6 11" id="KW-0697">Rotamase</keyword>
<evidence type="ECO:0000256" key="7">
    <source>
        <dbReference type="ARBA" id="ARBA00023186"/>
    </source>
</evidence>
<dbReference type="InterPro" id="IPR008880">
    <property type="entry name" value="Trigger_fac_C"/>
</dbReference>
<name>A0ABR9VPG2_9SYNC</name>
<dbReference type="HAMAP" id="MF_00303">
    <property type="entry name" value="Trigger_factor_Tig"/>
    <property type="match status" value="1"/>
</dbReference>
<dbReference type="Gene3D" id="3.30.70.1050">
    <property type="entry name" value="Trigger factor ribosome-binding domain"/>
    <property type="match status" value="1"/>
</dbReference>
<evidence type="ECO:0000313" key="16">
    <source>
        <dbReference type="EMBL" id="MBE9253204.1"/>
    </source>
</evidence>
<keyword evidence="5 11" id="KW-0132">Cell division</keyword>
<evidence type="ECO:0000256" key="11">
    <source>
        <dbReference type="HAMAP-Rule" id="MF_00303"/>
    </source>
</evidence>
<accession>A0ABR9VPG2</accession>
<keyword evidence="9 11" id="KW-0131">Cell cycle</keyword>
<dbReference type="GO" id="GO:0003755">
    <property type="term" value="F:peptidyl-prolyl cis-trans isomerase activity"/>
    <property type="evidence" value="ECO:0007669"/>
    <property type="project" value="UniProtKB-EC"/>
</dbReference>
<dbReference type="InterPro" id="IPR008881">
    <property type="entry name" value="Trigger_fac_ribosome-bd_bac"/>
</dbReference>
<comment type="function">
    <text evidence="11">Involved in protein export. Acts as a chaperone by maintaining the newly synthesized protein in an open conformation. Functions as a peptidyl-prolyl cis-trans isomerase.</text>
</comment>
<dbReference type="InterPro" id="IPR001179">
    <property type="entry name" value="PPIase_FKBP_dom"/>
</dbReference>
<dbReference type="PIRSF" id="PIRSF003095">
    <property type="entry name" value="Trigger_factor"/>
    <property type="match status" value="1"/>
</dbReference>
<feature type="domain" description="Trigger factor ribosome-binding bacterial" evidence="14">
    <location>
        <begin position="1"/>
        <end position="151"/>
    </location>
</feature>
<comment type="catalytic activity">
    <reaction evidence="1 11">
        <text>[protein]-peptidylproline (omega=180) = [protein]-peptidylproline (omega=0)</text>
        <dbReference type="Rhea" id="RHEA:16237"/>
        <dbReference type="Rhea" id="RHEA-COMP:10747"/>
        <dbReference type="Rhea" id="RHEA-COMP:10748"/>
        <dbReference type="ChEBI" id="CHEBI:83833"/>
        <dbReference type="ChEBI" id="CHEBI:83834"/>
        <dbReference type="EC" id="5.2.1.8"/>
    </reaction>
</comment>
<dbReference type="Gene3D" id="1.10.3120.10">
    <property type="entry name" value="Trigger factor, C-terminal domain"/>
    <property type="match status" value="1"/>
</dbReference>
<dbReference type="NCBIfam" id="TIGR00115">
    <property type="entry name" value="tig"/>
    <property type="match status" value="1"/>
</dbReference>
<evidence type="ECO:0000256" key="6">
    <source>
        <dbReference type="ARBA" id="ARBA00023110"/>
    </source>
</evidence>
<gene>
    <name evidence="11" type="primary">tig</name>
    <name evidence="16" type="ORF">IQ217_04865</name>
</gene>
<evidence type="ECO:0000256" key="8">
    <source>
        <dbReference type="ARBA" id="ARBA00023235"/>
    </source>
</evidence>
<dbReference type="Gene3D" id="3.10.50.40">
    <property type="match status" value="1"/>
</dbReference>
<dbReference type="InterPro" id="IPR027304">
    <property type="entry name" value="Trigger_fact/SurA_dom_sf"/>
</dbReference>
<dbReference type="Pfam" id="PF05697">
    <property type="entry name" value="Trigger_N"/>
    <property type="match status" value="1"/>
</dbReference>